<accession>A0ABQ6LX87</accession>
<dbReference type="PANTHER" id="PTHR17985:SF8">
    <property type="entry name" value="TRANSPORT AND GOLGI ORGANIZATION PROTEIN 2 HOMOLOG"/>
    <property type="match status" value="1"/>
</dbReference>
<dbReference type="Proteomes" id="UP001224392">
    <property type="component" value="Unassembled WGS sequence"/>
</dbReference>
<evidence type="ECO:0000313" key="2">
    <source>
        <dbReference type="Proteomes" id="UP001224392"/>
    </source>
</evidence>
<sequence>MCILFLAIRKHEDFPLIVAANRDEFYSRPTRSSHLWQPDEVVLAGRDEQAGGSWMGLSRSGRVAALTNVRGPTEVVEGGPSRGGLVLDYLRGSHQDSDYLEMLEQEGERYSGFNLLFGHWNALHVYSNRNPLAVQLESGFFGLSNAALNTPWPKLSRGVRAMEDYVSSTGSPDPDQLMMLLRDESRAEDVNLPHTGVPIETERMLSSIFIRSETYGTRASTVLMVDQGGGYHWIEQSYGVNGTLGQKVTYNGTFQAGGQ</sequence>
<dbReference type="InterPro" id="IPR008551">
    <property type="entry name" value="TANGO2"/>
</dbReference>
<name>A0ABQ6LX87_9GAMM</name>
<dbReference type="RefSeq" id="WP_285763248.1">
    <property type="nucleotide sequence ID" value="NZ_BSYJ01000002.1"/>
</dbReference>
<keyword evidence="2" id="KW-1185">Reference proteome</keyword>
<organism evidence="1 2">
    <name type="scientific">Biformimicrobium ophioploci</name>
    <dbReference type="NCBI Taxonomy" id="3036711"/>
    <lineage>
        <taxon>Bacteria</taxon>
        <taxon>Pseudomonadati</taxon>
        <taxon>Pseudomonadota</taxon>
        <taxon>Gammaproteobacteria</taxon>
        <taxon>Cellvibrionales</taxon>
        <taxon>Microbulbiferaceae</taxon>
        <taxon>Biformimicrobium</taxon>
    </lineage>
</organism>
<dbReference type="PANTHER" id="PTHR17985">
    <property type="entry name" value="SER/THR-RICH PROTEIN T10 IN DGCR REGION"/>
    <property type="match status" value="1"/>
</dbReference>
<evidence type="ECO:0000313" key="1">
    <source>
        <dbReference type="EMBL" id="GMG86689.1"/>
    </source>
</evidence>
<proteinExistence type="predicted"/>
<comment type="caution">
    <text evidence="1">The sequence shown here is derived from an EMBL/GenBank/DDBJ whole genome shotgun (WGS) entry which is preliminary data.</text>
</comment>
<dbReference type="EMBL" id="BSYJ01000002">
    <property type="protein sequence ID" value="GMG86689.1"/>
    <property type="molecule type" value="Genomic_DNA"/>
</dbReference>
<dbReference type="Pfam" id="PF05742">
    <property type="entry name" value="TANGO2"/>
    <property type="match status" value="1"/>
</dbReference>
<reference evidence="1 2" key="1">
    <citation type="submission" date="2023-04" db="EMBL/GenBank/DDBJ databases">
        <title>Marinobulbifer ophiurae gen. nov., sp. Nov., isolate from tissue of brittle star Ophioplocus japonicus.</title>
        <authorList>
            <person name="Kawano K."/>
            <person name="Sawayama S."/>
            <person name="Nakagawa S."/>
        </authorList>
    </citation>
    <scope>NUCLEOTIDE SEQUENCE [LARGE SCALE GENOMIC DNA]</scope>
    <source>
        <strain evidence="1 2">NKW57</strain>
    </source>
</reference>
<protein>
    <submittedName>
        <fullName evidence="1">NRDE family protein</fullName>
    </submittedName>
</protein>
<gene>
    <name evidence="1" type="ORF">MNKW57_10100</name>
</gene>